<dbReference type="InterPro" id="IPR037069">
    <property type="entry name" value="AcylCoA_DH/ox_N_sf"/>
</dbReference>
<sequence>MAHQSIGLKGILLNGSEQQKAKYLPKLATGEHIAALALTEPSSGSDAASIKTRTTLSEDGKYYILNGSKIWISNGGWADVMTVVLLQSVQDYSLDRTMKAIRMANYSLESTQTVTQKLNEVNGQVKAIHDDISSLRQEFAGIRTALHETKKQVHKRPAQRTKCEQFDRFREFIKNRQEMWQNNEIQLAHEVYNSMETDFSKHVAENTALRKLIVGLQQELKLVHLDIREVEGVDSKFVSSLQLDGFFEVAHVVWLESNRSVESQPQEQSDIAATVCAPIFEYIIDLQQISEIFDVFVALSVWKGPCSRDDNARRQFVDLAVK</sequence>
<dbReference type="GO" id="GO:0003995">
    <property type="term" value="F:acyl-CoA dehydrogenase activity"/>
    <property type="evidence" value="ECO:0007669"/>
    <property type="project" value="InterPro"/>
</dbReference>
<evidence type="ECO:0000259" key="2">
    <source>
        <dbReference type="Pfam" id="PF02771"/>
    </source>
</evidence>
<dbReference type="InterPro" id="IPR013786">
    <property type="entry name" value="AcylCoA_DH/ox_N"/>
</dbReference>
<dbReference type="Pfam" id="PF02771">
    <property type="entry name" value="Acyl-CoA_dh_N"/>
    <property type="match status" value="1"/>
</dbReference>
<dbReference type="STRING" id="65357.A0A024GLP9"/>
<dbReference type="OrthoDB" id="2588832at2759"/>
<evidence type="ECO:0008006" key="5">
    <source>
        <dbReference type="Google" id="ProtNLM"/>
    </source>
</evidence>
<dbReference type="GO" id="GO:0050660">
    <property type="term" value="F:flavin adenine dinucleotide binding"/>
    <property type="evidence" value="ECO:0007669"/>
    <property type="project" value="InterPro"/>
</dbReference>
<evidence type="ECO:0000313" key="3">
    <source>
        <dbReference type="EMBL" id="CCI47405.1"/>
    </source>
</evidence>
<dbReference type="InParanoid" id="A0A024GLP9"/>
<dbReference type="PROSITE" id="PS00072">
    <property type="entry name" value="ACYL_COA_DH_1"/>
    <property type="match status" value="1"/>
</dbReference>
<dbReference type="Proteomes" id="UP000053237">
    <property type="component" value="Unassembled WGS sequence"/>
</dbReference>
<dbReference type="Pfam" id="PF02770">
    <property type="entry name" value="Acyl-CoA_dh_M"/>
    <property type="match status" value="1"/>
</dbReference>
<protein>
    <recommendedName>
        <fullName evidence="5">Acyl-CoA oxidase/dehydrogenase middle domain-containing protein</fullName>
    </recommendedName>
</protein>
<accession>A0A024GLP9</accession>
<gene>
    <name evidence="3" type="ORF">BN9_084120</name>
</gene>
<dbReference type="InterPro" id="IPR009100">
    <property type="entry name" value="AcylCoA_DH/oxidase_NM_dom_sf"/>
</dbReference>
<organism evidence="3 4">
    <name type="scientific">Albugo candida</name>
    <dbReference type="NCBI Taxonomy" id="65357"/>
    <lineage>
        <taxon>Eukaryota</taxon>
        <taxon>Sar</taxon>
        <taxon>Stramenopiles</taxon>
        <taxon>Oomycota</taxon>
        <taxon>Peronosporomycetes</taxon>
        <taxon>Albuginales</taxon>
        <taxon>Albuginaceae</taxon>
        <taxon>Albugo</taxon>
    </lineage>
</organism>
<dbReference type="Gene3D" id="2.40.110.10">
    <property type="entry name" value="Butyryl-CoA Dehydrogenase, subunit A, domain 2"/>
    <property type="match status" value="1"/>
</dbReference>
<feature type="domain" description="Acyl-CoA oxidase/dehydrogenase middle" evidence="1">
    <location>
        <begin position="35"/>
        <end position="87"/>
    </location>
</feature>
<dbReference type="Gene3D" id="1.10.540.10">
    <property type="entry name" value="Acyl-CoA dehydrogenase/oxidase, N-terminal domain"/>
    <property type="match status" value="1"/>
</dbReference>
<dbReference type="EMBL" id="CAIX01000169">
    <property type="protein sequence ID" value="CCI47405.1"/>
    <property type="molecule type" value="Genomic_DNA"/>
</dbReference>
<reference evidence="3 4" key="1">
    <citation type="submission" date="2012-05" db="EMBL/GenBank/DDBJ databases">
        <title>Recombination and specialization in a pathogen metapopulation.</title>
        <authorList>
            <person name="Gardiner A."/>
            <person name="Kemen E."/>
            <person name="Schultz-Larsen T."/>
            <person name="MacLean D."/>
            <person name="Van Oosterhout C."/>
            <person name="Jones J.D.G."/>
        </authorList>
    </citation>
    <scope>NUCLEOTIDE SEQUENCE [LARGE SCALE GENOMIC DNA]</scope>
    <source>
        <strain evidence="3 4">Ac Nc2</strain>
    </source>
</reference>
<keyword evidence="4" id="KW-1185">Reference proteome</keyword>
<dbReference type="AlphaFoldDB" id="A0A024GLP9"/>
<dbReference type="InterPro" id="IPR046373">
    <property type="entry name" value="Acyl-CoA_Oxase/DH_mid-dom_sf"/>
</dbReference>
<dbReference type="InterPro" id="IPR006089">
    <property type="entry name" value="Acyl-CoA_DH_CS"/>
</dbReference>
<proteinExistence type="predicted"/>
<dbReference type="PANTHER" id="PTHR43884:SF9">
    <property type="entry name" value="COMPLEX I ASSEMBLY FACTOR ACAD9, MITOCHONDRIAL"/>
    <property type="match status" value="1"/>
</dbReference>
<name>A0A024GLP9_9STRA</name>
<dbReference type="SUPFAM" id="SSF56645">
    <property type="entry name" value="Acyl-CoA dehydrogenase NM domain-like"/>
    <property type="match status" value="1"/>
</dbReference>
<dbReference type="PANTHER" id="PTHR43884">
    <property type="entry name" value="ACYL-COA DEHYDROGENASE"/>
    <property type="match status" value="1"/>
</dbReference>
<evidence type="ECO:0000313" key="4">
    <source>
        <dbReference type="Proteomes" id="UP000053237"/>
    </source>
</evidence>
<feature type="domain" description="Acyl-CoA dehydrogenase/oxidase N-terminal" evidence="2">
    <location>
        <begin position="2"/>
        <end position="31"/>
    </location>
</feature>
<comment type="caution">
    <text evidence="3">The sequence shown here is derived from an EMBL/GenBank/DDBJ whole genome shotgun (WGS) entry which is preliminary data.</text>
</comment>
<evidence type="ECO:0000259" key="1">
    <source>
        <dbReference type="Pfam" id="PF02770"/>
    </source>
</evidence>
<dbReference type="InterPro" id="IPR006091">
    <property type="entry name" value="Acyl-CoA_Oxase/DH_mid-dom"/>
</dbReference>